<dbReference type="Proteomes" id="UP000053820">
    <property type="component" value="Unassembled WGS sequence"/>
</dbReference>
<organism evidence="2 3">
    <name type="scientific">Hydnomerulius pinastri MD-312</name>
    <dbReference type="NCBI Taxonomy" id="994086"/>
    <lineage>
        <taxon>Eukaryota</taxon>
        <taxon>Fungi</taxon>
        <taxon>Dikarya</taxon>
        <taxon>Basidiomycota</taxon>
        <taxon>Agaricomycotina</taxon>
        <taxon>Agaricomycetes</taxon>
        <taxon>Agaricomycetidae</taxon>
        <taxon>Boletales</taxon>
        <taxon>Boletales incertae sedis</taxon>
        <taxon>Leucogyrophana</taxon>
    </lineage>
</organism>
<sequence length="213" mass="24081">MGDTHKLSHTNRSKPLRDECCCSKALWLKREALEWEMPIHIKECGQGGSGRKAHARMEGDKRGGGKGDVMAREIRQRGRYDGKGVVSITNEGEEARSSEEIEKLTRKRILCPMVDFSSGFIWGTHNRENEWWCQQKTACPMAIQNQLDCHEAWSFAGSPEEVNQGLCMVLYLFVVCKCIMMSIMEWAFYECVCVSEAAPHMGMIGLLVGMNLV</sequence>
<feature type="compositionally biased region" description="Basic and acidic residues" evidence="1">
    <location>
        <begin position="55"/>
        <end position="67"/>
    </location>
</feature>
<accession>A0A0C9VE00</accession>
<proteinExistence type="predicted"/>
<keyword evidence="3" id="KW-1185">Reference proteome</keyword>
<name>A0A0C9VE00_9AGAM</name>
<evidence type="ECO:0000256" key="1">
    <source>
        <dbReference type="SAM" id="MobiDB-lite"/>
    </source>
</evidence>
<gene>
    <name evidence="2" type="ORF">HYDPIDRAFT_168208</name>
</gene>
<dbReference type="EMBL" id="KN839849">
    <property type="protein sequence ID" value="KIJ63729.1"/>
    <property type="molecule type" value="Genomic_DNA"/>
</dbReference>
<feature type="region of interest" description="Disordered" evidence="1">
    <location>
        <begin position="46"/>
        <end position="67"/>
    </location>
</feature>
<dbReference type="HOGENOM" id="CLU_1294570_0_0_1"/>
<dbReference type="AlphaFoldDB" id="A0A0C9VE00"/>
<evidence type="ECO:0000313" key="2">
    <source>
        <dbReference type="EMBL" id="KIJ63729.1"/>
    </source>
</evidence>
<protein>
    <submittedName>
        <fullName evidence="2">Uncharacterized protein</fullName>
    </submittedName>
</protein>
<evidence type="ECO:0000313" key="3">
    <source>
        <dbReference type="Proteomes" id="UP000053820"/>
    </source>
</evidence>
<reference evidence="2 3" key="1">
    <citation type="submission" date="2014-04" db="EMBL/GenBank/DDBJ databases">
        <title>Evolutionary Origins and Diversification of the Mycorrhizal Mutualists.</title>
        <authorList>
            <consortium name="DOE Joint Genome Institute"/>
            <consortium name="Mycorrhizal Genomics Consortium"/>
            <person name="Kohler A."/>
            <person name="Kuo A."/>
            <person name="Nagy L.G."/>
            <person name="Floudas D."/>
            <person name="Copeland A."/>
            <person name="Barry K.W."/>
            <person name="Cichocki N."/>
            <person name="Veneault-Fourrey C."/>
            <person name="LaButti K."/>
            <person name="Lindquist E.A."/>
            <person name="Lipzen A."/>
            <person name="Lundell T."/>
            <person name="Morin E."/>
            <person name="Murat C."/>
            <person name="Riley R."/>
            <person name="Ohm R."/>
            <person name="Sun H."/>
            <person name="Tunlid A."/>
            <person name="Henrissat B."/>
            <person name="Grigoriev I.V."/>
            <person name="Hibbett D.S."/>
            <person name="Martin F."/>
        </authorList>
    </citation>
    <scope>NUCLEOTIDE SEQUENCE [LARGE SCALE GENOMIC DNA]</scope>
    <source>
        <strain evidence="2 3">MD-312</strain>
    </source>
</reference>